<dbReference type="Proteomes" id="UP000294850">
    <property type="component" value="Unassembled WGS sequence"/>
</dbReference>
<protein>
    <submittedName>
        <fullName evidence="10">M13 family peptidase</fullName>
    </submittedName>
</protein>
<evidence type="ECO:0000256" key="1">
    <source>
        <dbReference type="ARBA" id="ARBA00001947"/>
    </source>
</evidence>
<evidence type="ECO:0000256" key="5">
    <source>
        <dbReference type="ARBA" id="ARBA00022801"/>
    </source>
</evidence>
<evidence type="ECO:0000313" key="10">
    <source>
        <dbReference type="EMBL" id="TDE11670.1"/>
    </source>
</evidence>
<dbReference type="RefSeq" id="WP_131961003.1">
    <property type="nucleotide sequence ID" value="NZ_SMFL01000011.1"/>
</dbReference>
<comment type="similarity">
    <text evidence="2">Belongs to the peptidase M13 family.</text>
</comment>
<keyword evidence="7" id="KW-0482">Metalloprotease</keyword>
<keyword evidence="4" id="KW-0479">Metal-binding</keyword>
<evidence type="ECO:0000313" key="11">
    <source>
        <dbReference type="Proteomes" id="UP000294850"/>
    </source>
</evidence>
<name>A0A4R5DI93_9BACT</name>
<keyword evidence="6" id="KW-0862">Zinc</keyword>
<dbReference type="InterPro" id="IPR018497">
    <property type="entry name" value="Peptidase_M13_C"/>
</dbReference>
<feature type="domain" description="Peptidase M13 N-terminal" evidence="9">
    <location>
        <begin position="47"/>
        <end position="423"/>
    </location>
</feature>
<dbReference type="Pfam" id="PF05649">
    <property type="entry name" value="Peptidase_M13_N"/>
    <property type="match status" value="1"/>
</dbReference>
<dbReference type="InterPro" id="IPR042089">
    <property type="entry name" value="Peptidase_M13_dom_2"/>
</dbReference>
<comment type="cofactor">
    <cofactor evidence="1">
        <name>Zn(2+)</name>
        <dbReference type="ChEBI" id="CHEBI:29105"/>
    </cofactor>
</comment>
<sequence length="680" mass="76898">MKLASLSYSLLALSLVTAGCKKEKEESVAEKVPGYDISSLDSTFKACDDFDSYANGGWKKKNPIPGTESRWGAFGILDKENKEVRLKGIIEEITNKKDRKKGSEEQQIADYYQSYLDSATIEKRGLEPLKPYLDKIESVQSLKDLASVTGELQKLGVSAVLGFGVEGDLRNSKMNVLYQGQDGLSLGEKSYYERTDSSTLNVRKEFVKHVDKMFGFASFKDPNPGKTILDFETKLAKIQLTNVELRDPVKTYNKMSTKEFQNLIPDFDLKTFADKQDIKTDTLIVQNIPYLKNLNTLLKATPLATLKLYTRWQLLSQFAGFLPKNFDQENFNFFSKVIRGTKQQRARTERAIRSTDGLLGMPLGKLFSAKYFPEEDKKKVSEMIENVRTVYGERIDKLTWMSDSTKARAHKKLKAFTYKIGYPDKWKDYSSIDIKSDKLFENVVAASLYQHKESVEKIGKPVDKDEWGMTPQTVNAYYNPLNNEVAFPAGILQPPFYNRDADDAINYGGIIAVIGHEFTHGFDDQGSQFDEEGNLKNWWTASDRSNFDKLTKKYIDYFSGIEALPGFKINGALTIGENVADLGGLTLAYYALEKSLKGKPEPALIDGFNWKQRFFLGWAQVWHMNTTDAALQNQIQTDPHAPAKDRINGPLPHLKEFQNAWNCGAGSKMALPEVARVVIW</sequence>
<evidence type="ECO:0000259" key="9">
    <source>
        <dbReference type="Pfam" id="PF05649"/>
    </source>
</evidence>
<dbReference type="Pfam" id="PF01431">
    <property type="entry name" value="Peptidase_M13"/>
    <property type="match status" value="1"/>
</dbReference>
<dbReference type="GO" id="GO:0046872">
    <property type="term" value="F:metal ion binding"/>
    <property type="evidence" value="ECO:0007669"/>
    <property type="project" value="UniProtKB-KW"/>
</dbReference>
<dbReference type="GO" id="GO:0016485">
    <property type="term" value="P:protein processing"/>
    <property type="evidence" value="ECO:0007669"/>
    <property type="project" value="TreeGrafter"/>
</dbReference>
<dbReference type="InterPro" id="IPR000718">
    <property type="entry name" value="Peptidase_M13"/>
</dbReference>
<evidence type="ECO:0000256" key="3">
    <source>
        <dbReference type="ARBA" id="ARBA00022670"/>
    </source>
</evidence>
<dbReference type="AlphaFoldDB" id="A0A4R5DI93"/>
<keyword evidence="3" id="KW-0645">Protease</keyword>
<evidence type="ECO:0000256" key="6">
    <source>
        <dbReference type="ARBA" id="ARBA00022833"/>
    </source>
</evidence>
<dbReference type="PROSITE" id="PS51885">
    <property type="entry name" value="NEPRILYSIN"/>
    <property type="match status" value="1"/>
</dbReference>
<reference evidence="10 11" key="1">
    <citation type="submission" date="2019-03" db="EMBL/GenBank/DDBJ databases">
        <title>Dyadobacter AR-3-6 sp. nov., isolated from arctic soil.</title>
        <authorList>
            <person name="Chaudhary D.K."/>
        </authorList>
    </citation>
    <scope>NUCLEOTIDE SEQUENCE [LARGE SCALE GENOMIC DNA]</scope>
    <source>
        <strain evidence="10 11">AR-3-6</strain>
    </source>
</reference>
<feature type="domain" description="Peptidase M13 C-terminal" evidence="8">
    <location>
        <begin position="475"/>
        <end position="672"/>
    </location>
</feature>
<evidence type="ECO:0000256" key="2">
    <source>
        <dbReference type="ARBA" id="ARBA00007357"/>
    </source>
</evidence>
<dbReference type="PROSITE" id="PS51257">
    <property type="entry name" value="PROKAR_LIPOPROTEIN"/>
    <property type="match status" value="1"/>
</dbReference>
<evidence type="ECO:0000259" key="8">
    <source>
        <dbReference type="Pfam" id="PF01431"/>
    </source>
</evidence>
<dbReference type="CDD" id="cd08662">
    <property type="entry name" value="M13"/>
    <property type="match status" value="1"/>
</dbReference>
<keyword evidence="11" id="KW-1185">Reference proteome</keyword>
<proteinExistence type="inferred from homology"/>
<comment type="caution">
    <text evidence="10">The sequence shown here is derived from an EMBL/GenBank/DDBJ whole genome shotgun (WGS) entry which is preliminary data.</text>
</comment>
<dbReference type="PANTHER" id="PTHR11733">
    <property type="entry name" value="ZINC METALLOPROTEASE FAMILY M13 NEPRILYSIN-RELATED"/>
    <property type="match status" value="1"/>
</dbReference>
<dbReference type="Gene3D" id="1.10.1380.10">
    <property type="entry name" value="Neutral endopeptidase , domain2"/>
    <property type="match status" value="1"/>
</dbReference>
<organism evidence="10 11">
    <name type="scientific">Dyadobacter psychrotolerans</name>
    <dbReference type="NCBI Taxonomy" id="2541721"/>
    <lineage>
        <taxon>Bacteria</taxon>
        <taxon>Pseudomonadati</taxon>
        <taxon>Bacteroidota</taxon>
        <taxon>Cytophagia</taxon>
        <taxon>Cytophagales</taxon>
        <taxon>Spirosomataceae</taxon>
        <taxon>Dyadobacter</taxon>
    </lineage>
</organism>
<dbReference type="GO" id="GO:0005886">
    <property type="term" value="C:plasma membrane"/>
    <property type="evidence" value="ECO:0007669"/>
    <property type="project" value="TreeGrafter"/>
</dbReference>
<dbReference type="InterPro" id="IPR008753">
    <property type="entry name" value="Peptidase_M13_N"/>
</dbReference>
<dbReference type="GO" id="GO:0004222">
    <property type="term" value="F:metalloendopeptidase activity"/>
    <property type="evidence" value="ECO:0007669"/>
    <property type="project" value="InterPro"/>
</dbReference>
<evidence type="ECO:0000256" key="4">
    <source>
        <dbReference type="ARBA" id="ARBA00022723"/>
    </source>
</evidence>
<dbReference type="SUPFAM" id="SSF55486">
    <property type="entry name" value="Metalloproteases ('zincins'), catalytic domain"/>
    <property type="match status" value="1"/>
</dbReference>
<dbReference type="EMBL" id="SMFL01000011">
    <property type="protein sequence ID" value="TDE11670.1"/>
    <property type="molecule type" value="Genomic_DNA"/>
</dbReference>
<dbReference type="PANTHER" id="PTHR11733:SF167">
    <property type="entry name" value="FI17812P1-RELATED"/>
    <property type="match status" value="1"/>
</dbReference>
<dbReference type="PRINTS" id="PR00786">
    <property type="entry name" value="NEPRILYSIN"/>
</dbReference>
<dbReference type="OrthoDB" id="9775677at2"/>
<gene>
    <name evidence="10" type="ORF">E0F88_24915</name>
</gene>
<keyword evidence="5" id="KW-0378">Hydrolase</keyword>
<accession>A0A4R5DI93</accession>
<evidence type="ECO:0000256" key="7">
    <source>
        <dbReference type="ARBA" id="ARBA00023049"/>
    </source>
</evidence>
<dbReference type="InterPro" id="IPR024079">
    <property type="entry name" value="MetalloPept_cat_dom_sf"/>
</dbReference>
<dbReference type="Gene3D" id="3.40.390.10">
    <property type="entry name" value="Collagenase (Catalytic Domain)"/>
    <property type="match status" value="1"/>
</dbReference>